<keyword evidence="1" id="KW-0732">Signal</keyword>
<name>A0A2G5UUL5_9PELO</name>
<dbReference type="Proteomes" id="UP000230233">
    <property type="component" value="Chromosome II"/>
</dbReference>
<evidence type="ECO:0000313" key="2">
    <source>
        <dbReference type="EMBL" id="PIC43242.1"/>
    </source>
</evidence>
<comment type="caution">
    <text evidence="2">The sequence shown here is derived from an EMBL/GenBank/DDBJ whole genome shotgun (WGS) entry which is preliminary data.</text>
</comment>
<feature type="chain" id="PRO_5013559425" evidence="1">
    <location>
        <begin position="17"/>
        <end position="217"/>
    </location>
</feature>
<evidence type="ECO:0000256" key="1">
    <source>
        <dbReference type="SAM" id="SignalP"/>
    </source>
</evidence>
<dbReference type="OrthoDB" id="5908845at2759"/>
<sequence>MKLLLLVVVLTTIVNCQDSSTAVSSTTSLDCGYLASYKNIHCPDYGQCCNTDAVAYMDREYGSDWRKKLSVAQSRISYLYNEGLCTVSSTSSPTAIISTTKKLKYSTTKLNCNWLKDSYESIIPTYNGECCNAESVDYLNAKYGDEWINSKYRHEYIFALRRSGDFDGSTTSTSITTTSEFESTNLARSTKAEAYSNSGECMFSVTNNVSCGNHRNL</sequence>
<dbReference type="PANTHER" id="PTHR40289">
    <property type="entry name" value="PROTEIN CBG04714"/>
    <property type="match status" value="1"/>
</dbReference>
<accession>A0A2G5UUL5</accession>
<gene>
    <name evidence="2" type="primary">Cnig_chr_II.g4045</name>
    <name evidence="2" type="ORF">B9Z55_004045</name>
</gene>
<proteinExistence type="predicted"/>
<dbReference type="InterPro" id="IPR042312">
    <property type="entry name" value="F26C11.3-like"/>
</dbReference>
<evidence type="ECO:0000313" key="3">
    <source>
        <dbReference type="Proteomes" id="UP000230233"/>
    </source>
</evidence>
<dbReference type="PANTHER" id="PTHR40289:SF1">
    <property type="entry name" value="SUSHI DOMAIN-CONTAINING PROTEIN"/>
    <property type="match status" value="1"/>
</dbReference>
<organism evidence="2 3">
    <name type="scientific">Caenorhabditis nigoni</name>
    <dbReference type="NCBI Taxonomy" id="1611254"/>
    <lineage>
        <taxon>Eukaryota</taxon>
        <taxon>Metazoa</taxon>
        <taxon>Ecdysozoa</taxon>
        <taxon>Nematoda</taxon>
        <taxon>Chromadorea</taxon>
        <taxon>Rhabditida</taxon>
        <taxon>Rhabditina</taxon>
        <taxon>Rhabditomorpha</taxon>
        <taxon>Rhabditoidea</taxon>
        <taxon>Rhabditidae</taxon>
        <taxon>Peloderinae</taxon>
        <taxon>Caenorhabditis</taxon>
    </lineage>
</organism>
<feature type="signal peptide" evidence="1">
    <location>
        <begin position="1"/>
        <end position="16"/>
    </location>
</feature>
<dbReference type="AlphaFoldDB" id="A0A2G5UUL5"/>
<reference evidence="3" key="1">
    <citation type="submission" date="2017-10" db="EMBL/GenBank/DDBJ databases">
        <title>Rapid genome shrinkage in a self-fertile nematode reveals novel sperm competition proteins.</title>
        <authorList>
            <person name="Yin D."/>
            <person name="Schwarz E.M."/>
            <person name="Thomas C.G."/>
            <person name="Felde R.L."/>
            <person name="Korf I.F."/>
            <person name="Cutter A.D."/>
            <person name="Schartner C.M."/>
            <person name="Ralston E.J."/>
            <person name="Meyer B.J."/>
            <person name="Haag E.S."/>
        </authorList>
    </citation>
    <scope>NUCLEOTIDE SEQUENCE [LARGE SCALE GENOMIC DNA]</scope>
    <source>
        <strain evidence="3">JU1422</strain>
    </source>
</reference>
<keyword evidence="3" id="KW-1185">Reference proteome</keyword>
<dbReference type="EMBL" id="PDUG01000002">
    <property type="protein sequence ID" value="PIC43242.1"/>
    <property type="molecule type" value="Genomic_DNA"/>
</dbReference>
<protein>
    <submittedName>
        <fullName evidence="2">Uncharacterized protein</fullName>
    </submittedName>
</protein>